<dbReference type="InterPro" id="IPR011990">
    <property type="entry name" value="TPR-like_helical_dom_sf"/>
</dbReference>
<dbReference type="PANTHER" id="PTHR46630:SF1">
    <property type="entry name" value="TETRATRICOPEPTIDE REPEAT PROTEIN 29"/>
    <property type="match status" value="1"/>
</dbReference>
<dbReference type="Pfam" id="PF13181">
    <property type="entry name" value="TPR_8"/>
    <property type="match status" value="1"/>
</dbReference>
<accession>A0ABW3RD05</accession>
<dbReference type="PANTHER" id="PTHR46630">
    <property type="entry name" value="TETRATRICOPEPTIDE REPEAT PROTEIN 29"/>
    <property type="match status" value="1"/>
</dbReference>
<dbReference type="InterPro" id="IPR019734">
    <property type="entry name" value="TPR_rpt"/>
</dbReference>
<dbReference type="SUPFAM" id="SSF46894">
    <property type="entry name" value="C-terminal effector domain of the bipartite response regulators"/>
    <property type="match status" value="1"/>
</dbReference>
<evidence type="ECO:0000256" key="4">
    <source>
        <dbReference type="ARBA" id="ARBA00022803"/>
    </source>
</evidence>
<feature type="repeat" description="TPR" evidence="6">
    <location>
        <begin position="79"/>
        <end position="112"/>
    </location>
</feature>
<evidence type="ECO:0000256" key="2">
    <source>
        <dbReference type="ARBA" id="ARBA00022490"/>
    </source>
</evidence>
<feature type="domain" description="HTH luxR-type" evidence="9">
    <location>
        <begin position="490"/>
        <end position="547"/>
    </location>
</feature>
<reference evidence="11" key="1">
    <citation type="journal article" date="2019" name="Int. J. Syst. Evol. Microbiol.">
        <title>The Global Catalogue of Microorganisms (GCM) 10K type strain sequencing project: providing services to taxonomists for standard genome sequencing and annotation.</title>
        <authorList>
            <consortium name="The Broad Institute Genomics Platform"/>
            <consortium name="The Broad Institute Genome Sequencing Center for Infectious Disease"/>
            <person name="Wu L."/>
            <person name="Ma J."/>
        </authorList>
    </citation>
    <scope>NUCLEOTIDE SEQUENCE [LARGE SCALE GENOMIC DNA]</scope>
    <source>
        <strain evidence="11">CCUG 63246</strain>
    </source>
</reference>
<keyword evidence="4 6" id="KW-0802">TPR repeat</keyword>
<dbReference type="SUPFAM" id="SSF48452">
    <property type="entry name" value="TPR-like"/>
    <property type="match status" value="2"/>
</dbReference>
<dbReference type="Gene3D" id="1.10.10.10">
    <property type="entry name" value="Winged helix-like DNA-binding domain superfamily/Winged helix DNA-binding domain"/>
    <property type="match status" value="1"/>
</dbReference>
<name>A0ABW3RD05_9FLAO</name>
<dbReference type="RefSeq" id="WP_311939981.1">
    <property type="nucleotide sequence ID" value="NZ_JAVSCK010000003.1"/>
</dbReference>
<comment type="similarity">
    <text evidence="5">Belongs to the Rap family.</text>
</comment>
<dbReference type="PROSITE" id="PS50005">
    <property type="entry name" value="TPR"/>
    <property type="match status" value="1"/>
</dbReference>
<dbReference type="InterPro" id="IPR000792">
    <property type="entry name" value="Tscrpt_reg_LuxR_C"/>
</dbReference>
<keyword evidence="8" id="KW-0812">Transmembrane</keyword>
<evidence type="ECO:0000256" key="7">
    <source>
        <dbReference type="SAM" id="Coils"/>
    </source>
</evidence>
<sequence length="552" mass="64117">MKVFISIYALLISVVCFSQHKIDSLKVAIENQISKSEAYVDIVNALGYNYWIVDSNESLKYGKQALKLADSLNYLSGKAKANRVLGVAYWSQGNHLDAIKHLNEALKQNKNLNNLEGTANCTLNLAMVYAALQEDEKALSMYDDAITQFTALNLDGRIATTFTKIASIYIKQDRLYDAKEYLTNALKMHTDANFTYGIAEAHNRLGILYVKQGEKEQAYYHIEKSIIYGRKVNDTDGMTSNLIQYGKLLMLDHKFDAAEQHLVLAIKRAKENNLKRYELEAYQELKTLKRLEGKPEEALEYYDKYVSLKDSIFNSEKTMRISALEFNNQIEANEKALELLAEKERSNNFVKWSLIIGLVTLMFFTIFYFLNFKKRIAQSRELQITKEEFTKTELENAKLRQQELKQKLDYRNKELTSYTLNFVQKSELFQQLKEKIESLKTATPKQHDTIIRELNRVIKQHVNIDRNWEDFKRYFEDVHTGFNEKLKAKHPNLSTNDLRICALTRLNLNIKESATILGITPESVKTARYRLRKKLNLEPNEELLSYFLSLEN</sequence>
<gene>
    <name evidence="10" type="ORF">ACFQ2E_11210</name>
</gene>
<keyword evidence="7" id="KW-0175">Coiled coil</keyword>
<protein>
    <submittedName>
        <fullName evidence="10">Tetratricopeptide repeat protein</fullName>
    </submittedName>
</protein>
<evidence type="ECO:0000256" key="8">
    <source>
        <dbReference type="SAM" id="Phobius"/>
    </source>
</evidence>
<keyword evidence="11" id="KW-1185">Reference proteome</keyword>
<comment type="caution">
    <text evidence="10">The sequence shown here is derived from an EMBL/GenBank/DDBJ whole genome shotgun (WGS) entry which is preliminary data.</text>
</comment>
<comment type="subcellular location">
    <subcellularLocation>
        <location evidence="1">Cytoplasm</location>
    </subcellularLocation>
</comment>
<dbReference type="SMART" id="SM00028">
    <property type="entry name" value="TPR"/>
    <property type="match status" value="5"/>
</dbReference>
<evidence type="ECO:0000256" key="3">
    <source>
        <dbReference type="ARBA" id="ARBA00022737"/>
    </source>
</evidence>
<dbReference type="Gene3D" id="1.25.40.10">
    <property type="entry name" value="Tetratricopeptide repeat domain"/>
    <property type="match status" value="1"/>
</dbReference>
<dbReference type="SMART" id="SM00421">
    <property type="entry name" value="HTH_LUXR"/>
    <property type="match status" value="1"/>
</dbReference>
<proteinExistence type="inferred from homology"/>
<evidence type="ECO:0000256" key="6">
    <source>
        <dbReference type="PROSITE-ProRule" id="PRU00339"/>
    </source>
</evidence>
<feature type="coiled-coil region" evidence="7">
    <location>
        <begin position="382"/>
        <end position="414"/>
    </location>
</feature>
<evidence type="ECO:0000256" key="5">
    <source>
        <dbReference type="ARBA" id="ARBA00038253"/>
    </source>
</evidence>
<dbReference type="InterPro" id="IPR016032">
    <property type="entry name" value="Sig_transdc_resp-reg_C-effctor"/>
</dbReference>
<keyword evidence="3" id="KW-0677">Repeat</keyword>
<dbReference type="EMBL" id="JBHTLJ010000003">
    <property type="protein sequence ID" value="MFD1162990.1"/>
    <property type="molecule type" value="Genomic_DNA"/>
</dbReference>
<feature type="transmembrane region" description="Helical" evidence="8">
    <location>
        <begin position="349"/>
        <end position="370"/>
    </location>
</feature>
<evidence type="ECO:0000313" key="10">
    <source>
        <dbReference type="EMBL" id="MFD1162990.1"/>
    </source>
</evidence>
<keyword evidence="8" id="KW-1133">Transmembrane helix</keyword>
<keyword evidence="2" id="KW-0963">Cytoplasm</keyword>
<evidence type="ECO:0000313" key="11">
    <source>
        <dbReference type="Proteomes" id="UP001597163"/>
    </source>
</evidence>
<dbReference type="Proteomes" id="UP001597163">
    <property type="component" value="Unassembled WGS sequence"/>
</dbReference>
<dbReference type="Pfam" id="PF13424">
    <property type="entry name" value="TPR_12"/>
    <property type="match status" value="1"/>
</dbReference>
<dbReference type="InterPro" id="IPR051476">
    <property type="entry name" value="Bac_ResReg_Asp_Phosphatase"/>
</dbReference>
<evidence type="ECO:0000259" key="9">
    <source>
        <dbReference type="SMART" id="SM00421"/>
    </source>
</evidence>
<evidence type="ECO:0000256" key="1">
    <source>
        <dbReference type="ARBA" id="ARBA00004496"/>
    </source>
</evidence>
<keyword evidence="8" id="KW-0472">Membrane</keyword>
<dbReference type="InterPro" id="IPR036388">
    <property type="entry name" value="WH-like_DNA-bd_sf"/>
</dbReference>
<organism evidence="10 11">
    <name type="scientific">Hwangdonia seohaensis</name>
    <dbReference type="NCBI Taxonomy" id="1240727"/>
    <lineage>
        <taxon>Bacteria</taxon>
        <taxon>Pseudomonadati</taxon>
        <taxon>Bacteroidota</taxon>
        <taxon>Flavobacteriia</taxon>
        <taxon>Flavobacteriales</taxon>
        <taxon>Flavobacteriaceae</taxon>
        <taxon>Hwangdonia</taxon>
    </lineage>
</organism>